<evidence type="ECO:0000313" key="13">
    <source>
        <dbReference type="EMBL" id="OFA04744.1"/>
    </source>
</evidence>
<gene>
    <name evidence="13" type="ORF">DUPY_16300</name>
</gene>
<evidence type="ECO:0000256" key="3">
    <source>
        <dbReference type="ARBA" id="ARBA00022448"/>
    </source>
</evidence>
<dbReference type="PRINTS" id="PR00184">
    <property type="entry name" value="NEISSPPORIN"/>
</dbReference>
<accession>A0A1E7WY21</accession>
<dbReference type="CDD" id="cd00342">
    <property type="entry name" value="gram_neg_porins"/>
    <property type="match status" value="1"/>
</dbReference>
<keyword evidence="4" id="KW-1134">Transmembrane beta strand</keyword>
<name>A0A1E7WY21_9BURK</name>
<keyword evidence="14" id="KW-1185">Reference proteome</keyword>
<dbReference type="EMBL" id="LROM01000068">
    <property type="protein sequence ID" value="OFA04744.1"/>
    <property type="molecule type" value="Genomic_DNA"/>
</dbReference>
<keyword evidence="5" id="KW-0812">Transmembrane</keyword>
<comment type="caution">
    <text evidence="13">The sequence shown here is derived from an EMBL/GenBank/DDBJ whole genome shotgun (WGS) entry which is preliminary data.</text>
</comment>
<dbReference type="InterPro" id="IPR050298">
    <property type="entry name" value="Gram-neg_bact_OMP"/>
</dbReference>
<dbReference type="GO" id="GO:0046930">
    <property type="term" value="C:pore complex"/>
    <property type="evidence" value="ECO:0007669"/>
    <property type="project" value="UniProtKB-KW"/>
</dbReference>
<dbReference type="InterPro" id="IPR002299">
    <property type="entry name" value="Porin_Neis"/>
</dbReference>
<dbReference type="GO" id="GO:0006811">
    <property type="term" value="P:monoatomic ion transport"/>
    <property type="evidence" value="ECO:0007669"/>
    <property type="project" value="UniProtKB-KW"/>
</dbReference>
<keyword evidence="8" id="KW-0626">Porin</keyword>
<keyword evidence="10" id="KW-0998">Cell outer membrane</keyword>
<proteinExistence type="predicted"/>
<evidence type="ECO:0000256" key="1">
    <source>
        <dbReference type="ARBA" id="ARBA00004571"/>
    </source>
</evidence>
<evidence type="ECO:0000259" key="12">
    <source>
        <dbReference type="Pfam" id="PF13609"/>
    </source>
</evidence>
<dbReference type="GO" id="GO:0015288">
    <property type="term" value="F:porin activity"/>
    <property type="evidence" value="ECO:0007669"/>
    <property type="project" value="UniProtKB-KW"/>
</dbReference>
<evidence type="ECO:0000256" key="8">
    <source>
        <dbReference type="ARBA" id="ARBA00023114"/>
    </source>
</evidence>
<evidence type="ECO:0000256" key="11">
    <source>
        <dbReference type="SAM" id="SignalP"/>
    </source>
</evidence>
<dbReference type="PANTHER" id="PTHR34501">
    <property type="entry name" value="PROTEIN YDDL-RELATED"/>
    <property type="match status" value="1"/>
</dbReference>
<feature type="signal peptide" evidence="11">
    <location>
        <begin position="1"/>
        <end position="19"/>
    </location>
</feature>
<evidence type="ECO:0000256" key="9">
    <source>
        <dbReference type="ARBA" id="ARBA00023136"/>
    </source>
</evidence>
<sequence>MHKLGLALFLTAATGTACAQSNVTIYGRLKTGLESLRSSDSGSTDATVTRLSNYRSVLGFRGTEDLGGGLKAIFQIEGTLALDTGAGGLASRDTRVGLEGTAGTLFIGNWNLPYNTATAGLDPFYPTTAGYMSIMGNGAGATVSNTSDTSSFDRRQQNSVHYWSPEWHGMQLRVARSAAEERPASGAKPSLNSGAVVFENGSWYATAAIERHHEYQGPGTSDTGAKLGAAYRMGDTRLAVIGEQLKYELAAGTLKRRAAYVSVTRQVGRHAFKLGVARAGDGKGSAADGAQMGKVRKGVDTGATHYTAGYDYLLSKRTTMFAFYTHIKNERNAGVDFAINGLGANGGASPGATLQGASLGLRHNF</sequence>
<keyword evidence="9" id="KW-0472">Membrane</keyword>
<dbReference type="OrthoDB" id="5293374at2"/>
<evidence type="ECO:0000256" key="4">
    <source>
        <dbReference type="ARBA" id="ARBA00022452"/>
    </source>
</evidence>
<organism evidence="13 14">
    <name type="scientific">Duganella phyllosphaerae</name>
    <dbReference type="NCBI Taxonomy" id="762836"/>
    <lineage>
        <taxon>Bacteria</taxon>
        <taxon>Pseudomonadati</taxon>
        <taxon>Pseudomonadota</taxon>
        <taxon>Betaproteobacteria</taxon>
        <taxon>Burkholderiales</taxon>
        <taxon>Oxalobacteraceae</taxon>
        <taxon>Telluria group</taxon>
        <taxon>Duganella</taxon>
    </lineage>
</organism>
<dbReference type="SUPFAM" id="SSF56935">
    <property type="entry name" value="Porins"/>
    <property type="match status" value="1"/>
</dbReference>
<evidence type="ECO:0000256" key="10">
    <source>
        <dbReference type="ARBA" id="ARBA00023237"/>
    </source>
</evidence>
<protein>
    <submittedName>
        <fullName evidence="13">Outer membrane porin protein 32</fullName>
    </submittedName>
</protein>
<dbReference type="Gene3D" id="2.40.160.10">
    <property type="entry name" value="Porin"/>
    <property type="match status" value="1"/>
</dbReference>
<dbReference type="RefSeq" id="WP_070247341.1">
    <property type="nucleotide sequence ID" value="NZ_LROM01000068.1"/>
</dbReference>
<dbReference type="PANTHER" id="PTHR34501:SF9">
    <property type="entry name" value="MAJOR OUTER MEMBRANE PROTEIN P.IA"/>
    <property type="match status" value="1"/>
</dbReference>
<reference evidence="14" key="1">
    <citation type="journal article" date="2016" name="Front. Microbiol.">
        <title>Molecular Keys to the Janthinobacterium and Duganella spp. Interaction with the Plant Pathogen Fusarium graminearum.</title>
        <authorList>
            <person name="Haack F.S."/>
            <person name="Poehlein A."/>
            <person name="Kroger C."/>
            <person name="Voigt C.A."/>
            <person name="Piepenbring M."/>
            <person name="Bode H.B."/>
            <person name="Daniel R."/>
            <person name="Schafer W."/>
            <person name="Streit W.R."/>
        </authorList>
    </citation>
    <scope>NUCLEOTIDE SEQUENCE [LARGE SCALE GENOMIC DNA]</scope>
    <source>
        <strain evidence="14">T54</strain>
    </source>
</reference>
<dbReference type="GO" id="GO:0009279">
    <property type="term" value="C:cell outer membrane"/>
    <property type="evidence" value="ECO:0007669"/>
    <property type="project" value="UniProtKB-SubCell"/>
</dbReference>
<comment type="subcellular location">
    <subcellularLocation>
        <location evidence="1">Cell outer membrane</location>
        <topology evidence="1">Multi-pass membrane protein</topology>
    </subcellularLocation>
</comment>
<dbReference type="PROSITE" id="PS51257">
    <property type="entry name" value="PROKAR_LIPOPROTEIN"/>
    <property type="match status" value="1"/>
</dbReference>
<evidence type="ECO:0000256" key="6">
    <source>
        <dbReference type="ARBA" id="ARBA00022729"/>
    </source>
</evidence>
<comment type="subunit">
    <text evidence="2">Homotrimer.</text>
</comment>
<evidence type="ECO:0000256" key="5">
    <source>
        <dbReference type="ARBA" id="ARBA00022692"/>
    </source>
</evidence>
<dbReference type="InterPro" id="IPR033900">
    <property type="entry name" value="Gram_neg_porin_domain"/>
</dbReference>
<keyword evidence="3" id="KW-0813">Transport</keyword>
<dbReference type="InterPro" id="IPR023614">
    <property type="entry name" value="Porin_dom_sf"/>
</dbReference>
<keyword evidence="6 11" id="KW-0732">Signal</keyword>
<dbReference type="Proteomes" id="UP000175989">
    <property type="component" value="Unassembled WGS sequence"/>
</dbReference>
<keyword evidence="7" id="KW-0406">Ion transport</keyword>
<evidence type="ECO:0000256" key="7">
    <source>
        <dbReference type="ARBA" id="ARBA00023065"/>
    </source>
</evidence>
<dbReference type="AlphaFoldDB" id="A0A1E7WY21"/>
<dbReference type="Pfam" id="PF13609">
    <property type="entry name" value="Porin_4"/>
    <property type="match status" value="1"/>
</dbReference>
<feature type="domain" description="Porin" evidence="12">
    <location>
        <begin position="9"/>
        <end position="331"/>
    </location>
</feature>
<evidence type="ECO:0000313" key="14">
    <source>
        <dbReference type="Proteomes" id="UP000175989"/>
    </source>
</evidence>
<dbReference type="PATRIC" id="fig|762836.4.peg.1700"/>
<feature type="chain" id="PRO_5009207941" evidence="11">
    <location>
        <begin position="20"/>
        <end position="365"/>
    </location>
</feature>
<evidence type="ECO:0000256" key="2">
    <source>
        <dbReference type="ARBA" id="ARBA00011233"/>
    </source>
</evidence>